<dbReference type="EMBL" id="FQUH01000034">
    <property type="protein sequence ID" value="SHG16760.1"/>
    <property type="molecule type" value="Genomic_DNA"/>
</dbReference>
<sequence length="91" mass="9983">MDELGNQAAEQANLSLSQEEEALMVKTSVDLDALIPLVLDEEEQVALRHVIQESTARNENCAQLVERLQNTAQISQEVIGKVVNVIRGTLA</sequence>
<accession>A0A1M5HLG4</accession>
<dbReference type="RefSeq" id="WP_072963652.1">
    <property type="nucleotide sequence ID" value="NZ_FQUH01000034.1"/>
</dbReference>
<keyword evidence="2" id="KW-1185">Reference proteome</keyword>
<reference evidence="2" key="1">
    <citation type="submission" date="2016-11" db="EMBL/GenBank/DDBJ databases">
        <authorList>
            <person name="Varghese N."/>
            <person name="Submissions S."/>
        </authorList>
    </citation>
    <scope>NUCLEOTIDE SEQUENCE [LARGE SCALE GENOMIC DNA]</scope>
    <source>
        <strain evidence="2">DSM 21264</strain>
    </source>
</reference>
<name>A0A1M5HLG4_VIBGA</name>
<evidence type="ECO:0000313" key="2">
    <source>
        <dbReference type="Proteomes" id="UP000184159"/>
    </source>
</evidence>
<dbReference type="Proteomes" id="UP000184159">
    <property type="component" value="Unassembled WGS sequence"/>
</dbReference>
<dbReference type="AlphaFoldDB" id="A0A1M5HLG4"/>
<proteinExistence type="predicted"/>
<gene>
    <name evidence="1" type="ORF">SAMN02745781_04133</name>
</gene>
<evidence type="ECO:0000313" key="1">
    <source>
        <dbReference type="EMBL" id="SHG16760.1"/>
    </source>
</evidence>
<organism evidence="1 2">
    <name type="scientific">Vibrio gazogenes DSM 21264 = NBRC 103151</name>
    <dbReference type="NCBI Taxonomy" id="1123492"/>
    <lineage>
        <taxon>Bacteria</taxon>
        <taxon>Pseudomonadati</taxon>
        <taxon>Pseudomonadota</taxon>
        <taxon>Gammaproteobacteria</taxon>
        <taxon>Vibrionales</taxon>
        <taxon>Vibrionaceae</taxon>
        <taxon>Vibrio</taxon>
    </lineage>
</organism>
<protein>
    <submittedName>
        <fullName evidence="1">Uncharacterized protein</fullName>
    </submittedName>
</protein>